<evidence type="ECO:0000313" key="3">
    <source>
        <dbReference type="Proteomes" id="UP001167796"/>
    </source>
</evidence>
<keyword evidence="3" id="KW-1185">Reference proteome</keyword>
<sequence length="154" mass="16790">MKFAIVIVLLFTITANAQKASTNVDSAKIVIAPVQFTHADTVRALHNLFKNKRSTGGWLAYGSAAFAGMAALGEAIEGPQPGSLHFGVGGVIILCAVGSAHAWVPGTISLIRFTKKREQIAMAEFESTKQIPNNLRKKLKRRFFNTNYRFSKPN</sequence>
<dbReference type="Proteomes" id="UP001167796">
    <property type="component" value="Unassembled WGS sequence"/>
</dbReference>
<feature type="signal peptide" evidence="1">
    <location>
        <begin position="1"/>
        <end position="19"/>
    </location>
</feature>
<organism evidence="2 3">
    <name type="scientific">Hymenobacter mellowenesis</name>
    <dbReference type="NCBI Taxonomy" id="3063995"/>
    <lineage>
        <taxon>Bacteria</taxon>
        <taxon>Pseudomonadati</taxon>
        <taxon>Bacteroidota</taxon>
        <taxon>Cytophagia</taxon>
        <taxon>Cytophagales</taxon>
        <taxon>Hymenobacteraceae</taxon>
        <taxon>Hymenobacter</taxon>
    </lineage>
</organism>
<evidence type="ECO:0000256" key="1">
    <source>
        <dbReference type="SAM" id="SignalP"/>
    </source>
</evidence>
<proteinExistence type="predicted"/>
<feature type="chain" id="PRO_5045251713" evidence="1">
    <location>
        <begin position="20"/>
        <end position="154"/>
    </location>
</feature>
<accession>A0ABT9AAJ8</accession>
<reference evidence="2" key="1">
    <citation type="submission" date="2023-07" db="EMBL/GenBank/DDBJ databases">
        <authorList>
            <person name="Kim M.K."/>
        </authorList>
    </citation>
    <scope>NUCLEOTIDE SEQUENCE</scope>
    <source>
        <strain evidence="2">M29</strain>
    </source>
</reference>
<dbReference type="RefSeq" id="WP_305011086.1">
    <property type="nucleotide sequence ID" value="NZ_JAUQSX010000004.1"/>
</dbReference>
<evidence type="ECO:0000313" key="2">
    <source>
        <dbReference type="EMBL" id="MDO7846394.1"/>
    </source>
</evidence>
<keyword evidence="1" id="KW-0732">Signal</keyword>
<name>A0ABT9AAJ8_9BACT</name>
<comment type="caution">
    <text evidence="2">The sequence shown here is derived from an EMBL/GenBank/DDBJ whole genome shotgun (WGS) entry which is preliminary data.</text>
</comment>
<protein>
    <submittedName>
        <fullName evidence="2">Uncharacterized protein</fullName>
    </submittedName>
</protein>
<gene>
    <name evidence="2" type="ORF">Q5H92_08505</name>
</gene>
<dbReference type="EMBL" id="JAUQSX010000004">
    <property type="protein sequence ID" value="MDO7846394.1"/>
    <property type="molecule type" value="Genomic_DNA"/>
</dbReference>